<dbReference type="Proteomes" id="UP000727407">
    <property type="component" value="Unassembled WGS sequence"/>
</dbReference>
<protein>
    <submittedName>
        <fullName evidence="1">Uncharacterized protein</fullName>
    </submittedName>
</protein>
<proteinExistence type="predicted"/>
<name>A0A8J4T713_CLAMG</name>
<feature type="non-terminal residue" evidence="1">
    <location>
        <position position="56"/>
    </location>
</feature>
<accession>A0A8J4T713</accession>
<evidence type="ECO:0000313" key="2">
    <source>
        <dbReference type="Proteomes" id="UP000727407"/>
    </source>
</evidence>
<comment type="caution">
    <text evidence="1">The sequence shown here is derived from an EMBL/GenBank/DDBJ whole genome shotgun (WGS) entry which is preliminary data.</text>
</comment>
<dbReference type="EMBL" id="QNUK01000670">
    <property type="protein sequence ID" value="KAF5890591.1"/>
    <property type="molecule type" value="Genomic_DNA"/>
</dbReference>
<gene>
    <name evidence="1" type="ORF">DAT39_019709</name>
</gene>
<keyword evidence="2" id="KW-1185">Reference proteome</keyword>
<feature type="non-terminal residue" evidence="1">
    <location>
        <position position="1"/>
    </location>
</feature>
<reference evidence="1" key="1">
    <citation type="submission" date="2020-07" db="EMBL/GenBank/DDBJ databases">
        <title>Clarias magur genome sequencing, assembly and annotation.</title>
        <authorList>
            <person name="Kushwaha B."/>
            <person name="Kumar R."/>
            <person name="Das P."/>
            <person name="Joshi C.G."/>
            <person name="Kumar D."/>
            <person name="Nagpure N.S."/>
            <person name="Pandey M."/>
            <person name="Agarwal S."/>
            <person name="Srivastava S."/>
            <person name="Singh M."/>
            <person name="Sahoo L."/>
            <person name="Jayasankar P."/>
            <person name="Meher P.K."/>
            <person name="Koringa P.G."/>
            <person name="Iquebal M.A."/>
            <person name="Das S.P."/>
            <person name="Bit A."/>
            <person name="Patnaik S."/>
            <person name="Patel N."/>
            <person name="Shah T.M."/>
            <person name="Hinsu A."/>
            <person name="Jena J.K."/>
        </authorList>
    </citation>
    <scope>NUCLEOTIDE SEQUENCE</scope>
    <source>
        <strain evidence="1">CIFAMagur01</strain>
        <tissue evidence="1">Testis</tissue>
    </source>
</reference>
<dbReference type="AlphaFoldDB" id="A0A8J4T713"/>
<organism evidence="1 2">
    <name type="scientific">Clarias magur</name>
    <name type="common">Asian catfish</name>
    <name type="synonym">Macropteronotus magur</name>
    <dbReference type="NCBI Taxonomy" id="1594786"/>
    <lineage>
        <taxon>Eukaryota</taxon>
        <taxon>Metazoa</taxon>
        <taxon>Chordata</taxon>
        <taxon>Craniata</taxon>
        <taxon>Vertebrata</taxon>
        <taxon>Euteleostomi</taxon>
        <taxon>Actinopterygii</taxon>
        <taxon>Neopterygii</taxon>
        <taxon>Teleostei</taxon>
        <taxon>Ostariophysi</taxon>
        <taxon>Siluriformes</taxon>
        <taxon>Clariidae</taxon>
        <taxon>Clarias</taxon>
    </lineage>
</organism>
<evidence type="ECO:0000313" key="1">
    <source>
        <dbReference type="EMBL" id="KAF5890591.1"/>
    </source>
</evidence>
<sequence length="56" mass="6034">NHSHTVFSAELTHVAPVKLQTKLAAYCSSYHVLPSMACLSSAVPLGNRKHVEVICS</sequence>